<keyword evidence="1" id="KW-1133">Transmembrane helix</keyword>
<dbReference type="InterPro" id="IPR036869">
    <property type="entry name" value="J_dom_sf"/>
</dbReference>
<dbReference type="OrthoDB" id="886566at2"/>
<keyword evidence="3" id="KW-1185">Reference proteome</keyword>
<evidence type="ECO:0008006" key="4">
    <source>
        <dbReference type="Google" id="ProtNLM"/>
    </source>
</evidence>
<keyword evidence="1" id="KW-0812">Transmembrane</keyword>
<reference evidence="2 3" key="1">
    <citation type="submission" date="2016-08" db="EMBL/GenBank/DDBJ databases">
        <title>Hymenobacter coccineus sp. nov., Hymenobacter lapidarius sp. nov. and Hymenobacter glacialis sp. nov., isolated from Antarctic soil.</title>
        <authorList>
            <person name="Sedlacek I."/>
            <person name="Kralova S."/>
            <person name="Kyrova K."/>
            <person name="Maslanova I."/>
            <person name="Stankova E."/>
            <person name="Vrbovska V."/>
            <person name="Nemec M."/>
            <person name="Bartak M."/>
            <person name="Svec P."/>
            <person name="Busse H.-J."/>
            <person name="Pantucek R."/>
        </authorList>
    </citation>
    <scope>NUCLEOTIDE SEQUENCE [LARGE SCALE GENOMIC DNA]</scope>
    <source>
        <strain evidence="2 3">CCM 8648</strain>
    </source>
</reference>
<feature type="transmembrane region" description="Helical" evidence="1">
    <location>
        <begin position="95"/>
        <end position="112"/>
    </location>
</feature>
<protein>
    <recommendedName>
        <fullName evidence="4">J domain-containing protein</fullName>
    </recommendedName>
</protein>
<dbReference type="Proteomes" id="UP000177791">
    <property type="component" value="Unassembled WGS sequence"/>
</dbReference>
<dbReference type="EMBL" id="MDZC01000064">
    <property type="protein sequence ID" value="OGX85003.1"/>
    <property type="molecule type" value="Genomic_DNA"/>
</dbReference>
<dbReference type="SUPFAM" id="SSF46565">
    <property type="entry name" value="Chaperone J-domain"/>
    <property type="match status" value="1"/>
</dbReference>
<keyword evidence="1" id="KW-0472">Membrane</keyword>
<dbReference type="RefSeq" id="WP_070734500.1">
    <property type="nucleotide sequence ID" value="NZ_MDZC01000064.1"/>
</dbReference>
<organism evidence="2 3">
    <name type="scientific">Hymenobacter glacialis</name>
    <dbReference type="NCBI Taxonomy" id="1908236"/>
    <lineage>
        <taxon>Bacteria</taxon>
        <taxon>Pseudomonadati</taxon>
        <taxon>Bacteroidota</taxon>
        <taxon>Cytophagia</taxon>
        <taxon>Cytophagales</taxon>
        <taxon>Hymenobacteraceae</taxon>
        <taxon>Hymenobacter</taxon>
    </lineage>
</organism>
<evidence type="ECO:0000313" key="2">
    <source>
        <dbReference type="EMBL" id="OGX85003.1"/>
    </source>
</evidence>
<dbReference type="Gene3D" id="1.10.287.110">
    <property type="entry name" value="DnaJ domain"/>
    <property type="match status" value="1"/>
</dbReference>
<sequence>MQNYYWVLGVGTTATAVQIEEAYARQRARFKRLAVVDRVMKARLADVEAGFGILGNPRRRLAYDLLLAQEPPASHPLPHHADDKLLGYARVARRLNAALLACCLLLGLDWALPQHKYANETVRTRFPVSVSSSLSNPQLAYRVHTEHTAFRLPSSIGHRVREDQHITVWKTPLLGVVRRVSSAASPDGPAPFEPYGATIYGVFAFLPLVVALVAAVGVWPGRSPELVVNTASVGGLLAVLALLVLLWF</sequence>
<proteinExistence type="predicted"/>
<dbReference type="AlphaFoldDB" id="A0A1G1T293"/>
<accession>A0A1G1T293</accession>
<feature type="transmembrane region" description="Helical" evidence="1">
    <location>
        <begin position="226"/>
        <end position="247"/>
    </location>
</feature>
<gene>
    <name evidence="2" type="ORF">BEN48_15290</name>
</gene>
<evidence type="ECO:0000313" key="3">
    <source>
        <dbReference type="Proteomes" id="UP000177791"/>
    </source>
</evidence>
<name>A0A1G1T293_9BACT</name>
<comment type="caution">
    <text evidence="2">The sequence shown here is derived from an EMBL/GenBank/DDBJ whole genome shotgun (WGS) entry which is preliminary data.</text>
</comment>
<dbReference type="STRING" id="1908236.BEN48_15290"/>
<feature type="transmembrane region" description="Helical" evidence="1">
    <location>
        <begin position="197"/>
        <end position="219"/>
    </location>
</feature>
<evidence type="ECO:0000256" key="1">
    <source>
        <dbReference type="SAM" id="Phobius"/>
    </source>
</evidence>